<feature type="transmembrane region" description="Helical" evidence="1">
    <location>
        <begin position="185"/>
        <end position="203"/>
    </location>
</feature>
<accession>A0AAV3XH50</accession>
<keyword evidence="1" id="KW-0472">Membrane</keyword>
<keyword evidence="1" id="KW-0812">Transmembrane</keyword>
<feature type="transmembrane region" description="Helical" evidence="1">
    <location>
        <begin position="287"/>
        <end position="303"/>
    </location>
</feature>
<sequence length="469" mass="53002">MIAPSKRAYALDALRGFAILAMVLSGTIAYKILPAWMYHAQVPPPDHVFNPKLPGLTWVDLVFPIFLFSMGAAIPLALSLRLAKGLPKIGIILSILKRGFLLGAFAIILQHLRPQVINPNPSTQKWQIALLGFFLLFFMFVRLPASWKLWIRNAITLSAWIAAIFLLSIIQYPDKSGFSVSRSDIILIVLANMAVFGSIIWLFTRQNIFLRVGLLGLLFALQLSSTADGWVAQLWSYSPAPWIFKFAYLKYLFIVIPGTVAGDLILESMQTTEYDQKESWKTWRFDTIVWLMLALNLTLLVGLQSRLVLPTTLATAILCSIGWFLFKHPTSATERLLNRLYSWGILWLAIGLFFEPYEGGIKKDPSTMSYYFVTTGMSIVILIGFTIIFEIFTKKSWLNLLIDNGQNPMIAYVGFANLLWPILALTGWEESIIRHTQTPVMGFMKGVGYTLVIALVVSVFTRLKLFWRT</sequence>
<evidence type="ECO:0000313" key="3">
    <source>
        <dbReference type="EMBL" id="GET40771.1"/>
    </source>
</evidence>
<keyword evidence="1" id="KW-1133">Transmembrane helix</keyword>
<feature type="transmembrane region" description="Helical" evidence="1">
    <location>
        <begin position="208"/>
        <end position="227"/>
    </location>
</feature>
<evidence type="ECO:0000259" key="2">
    <source>
        <dbReference type="Pfam" id="PF16401"/>
    </source>
</evidence>
<feature type="transmembrane region" description="Helical" evidence="1">
    <location>
        <begin position="12"/>
        <end position="33"/>
    </location>
</feature>
<organism evidence="3 4">
    <name type="scientific">Microseira wollei NIES-4236</name>
    <dbReference type="NCBI Taxonomy" id="2530354"/>
    <lineage>
        <taxon>Bacteria</taxon>
        <taxon>Bacillati</taxon>
        <taxon>Cyanobacteriota</taxon>
        <taxon>Cyanophyceae</taxon>
        <taxon>Oscillatoriophycideae</taxon>
        <taxon>Aerosakkonematales</taxon>
        <taxon>Aerosakkonemataceae</taxon>
        <taxon>Microseira</taxon>
    </lineage>
</organism>
<feature type="transmembrane region" description="Helical" evidence="1">
    <location>
        <begin position="369"/>
        <end position="389"/>
    </location>
</feature>
<dbReference type="EMBL" id="BLAY01000099">
    <property type="protein sequence ID" value="GET40771.1"/>
    <property type="molecule type" value="Genomic_DNA"/>
</dbReference>
<dbReference type="PANTHER" id="PTHR31061:SF24">
    <property type="entry name" value="LD22376P"/>
    <property type="match status" value="1"/>
</dbReference>
<dbReference type="Proteomes" id="UP001050975">
    <property type="component" value="Unassembled WGS sequence"/>
</dbReference>
<keyword evidence="4" id="KW-1185">Reference proteome</keyword>
<reference evidence="3" key="1">
    <citation type="submission" date="2019-10" db="EMBL/GenBank/DDBJ databases">
        <title>Draft genome sequece of Microseira wollei NIES-4236.</title>
        <authorList>
            <person name="Yamaguchi H."/>
            <person name="Suzuki S."/>
            <person name="Kawachi M."/>
        </authorList>
    </citation>
    <scope>NUCLEOTIDE SEQUENCE</scope>
    <source>
        <strain evidence="3">NIES-4236</strain>
    </source>
</reference>
<feature type="transmembrane region" description="Helical" evidence="1">
    <location>
        <begin position="338"/>
        <end position="357"/>
    </location>
</feature>
<comment type="caution">
    <text evidence="3">The sequence shown here is derived from an EMBL/GenBank/DDBJ whole genome shotgun (WGS) entry which is preliminary data.</text>
</comment>
<evidence type="ECO:0000256" key="1">
    <source>
        <dbReference type="SAM" id="Phobius"/>
    </source>
</evidence>
<feature type="transmembrane region" description="Helical" evidence="1">
    <location>
        <begin position="448"/>
        <end position="467"/>
    </location>
</feature>
<dbReference type="InterPro" id="IPR032176">
    <property type="entry name" value="DUF5009"/>
</dbReference>
<feature type="transmembrane region" description="Helical" evidence="1">
    <location>
        <begin position="155"/>
        <end position="173"/>
    </location>
</feature>
<name>A0AAV3XH50_9CYAN</name>
<dbReference type="Pfam" id="PF16401">
    <property type="entry name" value="DUF5009"/>
    <property type="match status" value="1"/>
</dbReference>
<gene>
    <name evidence="3" type="ORF">MiSe_55820</name>
</gene>
<feature type="transmembrane region" description="Helical" evidence="1">
    <location>
        <begin position="90"/>
        <end position="112"/>
    </location>
</feature>
<dbReference type="PANTHER" id="PTHR31061">
    <property type="entry name" value="LD22376P"/>
    <property type="match status" value="1"/>
</dbReference>
<feature type="transmembrane region" description="Helical" evidence="1">
    <location>
        <begin position="53"/>
        <end position="78"/>
    </location>
</feature>
<feature type="transmembrane region" description="Helical" evidence="1">
    <location>
        <begin position="309"/>
        <end position="326"/>
    </location>
</feature>
<protein>
    <recommendedName>
        <fullName evidence="2">DUF5009 domain-containing protein</fullName>
    </recommendedName>
</protein>
<feature type="transmembrane region" description="Helical" evidence="1">
    <location>
        <begin position="409"/>
        <end position="428"/>
    </location>
</feature>
<proteinExistence type="predicted"/>
<dbReference type="RefSeq" id="WP_226586881.1">
    <property type="nucleotide sequence ID" value="NZ_BLAY01000099.1"/>
</dbReference>
<evidence type="ECO:0000313" key="4">
    <source>
        <dbReference type="Proteomes" id="UP001050975"/>
    </source>
</evidence>
<dbReference type="AlphaFoldDB" id="A0AAV3XH50"/>
<feature type="domain" description="DUF5009" evidence="2">
    <location>
        <begin position="7"/>
        <end position="264"/>
    </location>
</feature>
<feature type="transmembrane region" description="Helical" evidence="1">
    <location>
        <begin position="247"/>
        <end position="266"/>
    </location>
</feature>
<feature type="transmembrane region" description="Helical" evidence="1">
    <location>
        <begin position="124"/>
        <end position="143"/>
    </location>
</feature>